<reference evidence="2 3" key="1">
    <citation type="journal article" date="2013" name="Genome Announc.">
        <title>Complete Genome Sequence of the Porcine Strain Brachyspira pilosicoli P43/6/78(T.).</title>
        <authorList>
            <person name="Lin C."/>
            <person name="den Bakker H.C."/>
            <person name="Suzuki H."/>
            <person name="Lefebure T."/>
            <person name="Ponnala L."/>
            <person name="Sun Q."/>
            <person name="Stanhope M.J."/>
            <person name="Wiedmann M."/>
            <person name="Duhamel G.E."/>
        </authorList>
    </citation>
    <scope>NUCLEOTIDE SEQUENCE [LARGE SCALE GENOMIC DNA]</scope>
    <source>
        <strain evidence="2 3">P43/6/78</strain>
    </source>
</reference>
<name>A0A3B6VWB0_BRAPL</name>
<keyword evidence="1" id="KW-0812">Transmembrane</keyword>
<keyword evidence="1" id="KW-0472">Membrane</keyword>
<protein>
    <submittedName>
        <fullName evidence="2">Uncharacterized protein</fullName>
    </submittedName>
</protein>
<dbReference type="KEGG" id="bpip:BPP43_01985"/>
<proteinExistence type="predicted"/>
<keyword evidence="3" id="KW-1185">Reference proteome</keyword>
<evidence type="ECO:0000313" key="3">
    <source>
        <dbReference type="Proteomes" id="UP000010793"/>
    </source>
</evidence>
<dbReference type="EMBL" id="CP002873">
    <property type="protein sequence ID" value="AGA65727.1"/>
    <property type="molecule type" value="Genomic_DNA"/>
</dbReference>
<gene>
    <name evidence="2" type="ORF">BPP43_01985</name>
</gene>
<dbReference type="Proteomes" id="UP000010793">
    <property type="component" value="Chromosome"/>
</dbReference>
<dbReference type="AlphaFoldDB" id="A0A3B6VWB0"/>
<evidence type="ECO:0000313" key="2">
    <source>
        <dbReference type="EMBL" id="AGA65727.1"/>
    </source>
</evidence>
<accession>A0A3B6VWB0</accession>
<keyword evidence="1" id="KW-1133">Transmembrane helix</keyword>
<evidence type="ECO:0000256" key="1">
    <source>
        <dbReference type="SAM" id="Phobius"/>
    </source>
</evidence>
<organism evidence="2 3">
    <name type="scientific">Brachyspira pilosicoli P43/6/78</name>
    <dbReference type="NCBI Taxonomy" id="1042417"/>
    <lineage>
        <taxon>Bacteria</taxon>
        <taxon>Pseudomonadati</taxon>
        <taxon>Spirochaetota</taxon>
        <taxon>Spirochaetia</taxon>
        <taxon>Brachyspirales</taxon>
        <taxon>Brachyspiraceae</taxon>
        <taxon>Brachyspira</taxon>
    </lineage>
</organism>
<sequence>MLKKLKIAIEKKEYIVYKTTIVIYSILLYISLGELL</sequence>
<feature type="transmembrane region" description="Helical" evidence="1">
    <location>
        <begin position="14"/>
        <end position="32"/>
    </location>
</feature>